<evidence type="ECO:0000313" key="1">
    <source>
        <dbReference type="EMBL" id="KRH57750.1"/>
    </source>
</evidence>
<dbReference type="InParanoid" id="A0A0R0JSE8"/>
<dbReference type="Proteomes" id="UP000008827">
    <property type="component" value="Chromosome 5"/>
</dbReference>
<evidence type="ECO:0008006" key="4">
    <source>
        <dbReference type="Google" id="ProtNLM"/>
    </source>
</evidence>
<accession>A0A0R0JSE8</accession>
<organism evidence="1">
    <name type="scientific">Glycine max</name>
    <name type="common">Soybean</name>
    <name type="synonym">Glycine hispida</name>
    <dbReference type="NCBI Taxonomy" id="3847"/>
    <lineage>
        <taxon>Eukaryota</taxon>
        <taxon>Viridiplantae</taxon>
        <taxon>Streptophyta</taxon>
        <taxon>Embryophyta</taxon>
        <taxon>Tracheophyta</taxon>
        <taxon>Spermatophyta</taxon>
        <taxon>Magnoliopsida</taxon>
        <taxon>eudicotyledons</taxon>
        <taxon>Gunneridae</taxon>
        <taxon>Pentapetalae</taxon>
        <taxon>rosids</taxon>
        <taxon>fabids</taxon>
        <taxon>Fabales</taxon>
        <taxon>Fabaceae</taxon>
        <taxon>Papilionoideae</taxon>
        <taxon>50 kb inversion clade</taxon>
        <taxon>NPAAA clade</taxon>
        <taxon>indigoferoid/millettioid clade</taxon>
        <taxon>Phaseoleae</taxon>
        <taxon>Glycine</taxon>
        <taxon>Glycine subgen. Soja</taxon>
    </lineage>
</organism>
<proteinExistence type="predicted"/>
<keyword evidence="3" id="KW-1185">Reference proteome</keyword>
<evidence type="ECO:0000313" key="2">
    <source>
        <dbReference type="EnsemblPlants" id="KRH57750"/>
    </source>
</evidence>
<gene>
    <name evidence="1" type="ORF">GLYMA_05G081800</name>
</gene>
<sequence length="428" mass="48599">MMIAAHSSVVCRQQNHLRERGKVQVVPHRRTPLSAHFRISLPKRHHFASCSLVALLEPPPFFFISHVPTRPLHSFIFFWTLIGPNGCGKSTLLKFWTLIGLNGCGKSTLLKCMFFLCSLLVLFCIQIASLEEDKNAFGMTQSKELATLLEAEKISCGKSEVDFIVSFFYGKPDLICGDKQTQDVLVLKDCSICIPCSQWVWKIYHLEVLFCIQIASLEEDKKAFGTTQHCLKQRRFRVVNLKWISLSLIFLCYIEYIIETNKEASGFSKIHPIIINIGTNNLETQKESDCTFLPLGFCGNPKQRFLPSTYPAEQIHSNMIKMSTQSSTSSNVDREKLAKATNGYDKVNDLISKFGKPIAQEESSEKYLVAQEEVLLAQLRPIQNKLNAVLQKITNIQSSKESNEKQKEMLFSVATSNAKFLKNIWKRS</sequence>
<name>A0A0R0JSE8_SOYBN</name>
<reference evidence="1" key="3">
    <citation type="submission" date="2018-07" db="EMBL/GenBank/DDBJ databases">
        <title>WGS assembly of Glycine max.</title>
        <authorList>
            <person name="Schmutz J."/>
            <person name="Cannon S."/>
            <person name="Schlueter J."/>
            <person name="Ma J."/>
            <person name="Mitros T."/>
            <person name="Nelson W."/>
            <person name="Hyten D."/>
            <person name="Song Q."/>
            <person name="Thelen J."/>
            <person name="Cheng J."/>
            <person name="Xu D."/>
            <person name="Hellsten U."/>
            <person name="May G."/>
            <person name="Yu Y."/>
            <person name="Sakurai T."/>
            <person name="Umezawa T."/>
            <person name="Bhattacharyya M."/>
            <person name="Sandhu D."/>
            <person name="Valliyodan B."/>
            <person name="Lindquist E."/>
            <person name="Peto M."/>
            <person name="Grant D."/>
            <person name="Shu S."/>
            <person name="Goodstein D."/>
            <person name="Barry K."/>
            <person name="Futrell-Griggs M."/>
            <person name="Abernathy B."/>
            <person name="Du J."/>
            <person name="Tian Z."/>
            <person name="Zhu L."/>
            <person name="Gill N."/>
            <person name="Joshi T."/>
            <person name="Libault M."/>
            <person name="Sethuraman A."/>
            <person name="Zhang X."/>
            <person name="Shinozaki K."/>
            <person name="Nguyen H."/>
            <person name="Wing R."/>
            <person name="Cregan P."/>
            <person name="Specht J."/>
            <person name="Grimwood J."/>
            <person name="Rokhsar D."/>
            <person name="Stacey G."/>
            <person name="Shoemaker R."/>
            <person name="Jackson S."/>
        </authorList>
    </citation>
    <scope>NUCLEOTIDE SEQUENCE</scope>
    <source>
        <tissue evidence="1">Callus</tissue>
    </source>
</reference>
<dbReference type="EMBL" id="CM000838">
    <property type="protein sequence ID" value="KRH57750.1"/>
    <property type="molecule type" value="Genomic_DNA"/>
</dbReference>
<reference evidence="1 2" key="1">
    <citation type="journal article" date="2010" name="Nature">
        <title>Genome sequence of the palaeopolyploid soybean.</title>
        <authorList>
            <person name="Schmutz J."/>
            <person name="Cannon S.B."/>
            <person name="Schlueter J."/>
            <person name="Ma J."/>
            <person name="Mitros T."/>
            <person name="Nelson W."/>
            <person name="Hyten D.L."/>
            <person name="Song Q."/>
            <person name="Thelen J.J."/>
            <person name="Cheng J."/>
            <person name="Xu D."/>
            <person name="Hellsten U."/>
            <person name="May G.D."/>
            <person name="Yu Y."/>
            <person name="Sakurai T."/>
            <person name="Umezawa T."/>
            <person name="Bhattacharyya M.K."/>
            <person name="Sandhu D."/>
            <person name="Valliyodan B."/>
            <person name="Lindquist E."/>
            <person name="Peto M."/>
            <person name="Grant D."/>
            <person name="Shu S."/>
            <person name="Goodstein D."/>
            <person name="Barry K."/>
            <person name="Futrell-Griggs M."/>
            <person name="Abernathy B."/>
            <person name="Du J."/>
            <person name="Tian Z."/>
            <person name="Zhu L."/>
            <person name="Gill N."/>
            <person name="Joshi T."/>
            <person name="Libault M."/>
            <person name="Sethuraman A."/>
            <person name="Zhang X.-C."/>
            <person name="Shinozaki K."/>
            <person name="Nguyen H.T."/>
            <person name="Wing R.A."/>
            <person name="Cregan P."/>
            <person name="Specht J."/>
            <person name="Grimwood J."/>
            <person name="Rokhsar D."/>
            <person name="Stacey G."/>
            <person name="Shoemaker R.C."/>
            <person name="Jackson S.A."/>
        </authorList>
    </citation>
    <scope>NUCLEOTIDE SEQUENCE</scope>
    <source>
        <strain evidence="2">cv. Williams 82</strain>
        <tissue evidence="1">Callus</tissue>
    </source>
</reference>
<dbReference type="AlphaFoldDB" id="A0A0R0JSE8"/>
<dbReference type="EnsemblPlants" id="KRH57750">
    <property type="protein sequence ID" value="KRH57750"/>
    <property type="gene ID" value="GLYMA_05G081800"/>
</dbReference>
<protein>
    <recommendedName>
        <fullName evidence="4">ABC transporter domain-containing protein</fullName>
    </recommendedName>
</protein>
<reference evidence="2" key="2">
    <citation type="submission" date="2018-02" db="UniProtKB">
        <authorList>
            <consortium name="EnsemblPlants"/>
        </authorList>
    </citation>
    <scope>IDENTIFICATION</scope>
    <source>
        <strain evidence="2">Williams 82</strain>
    </source>
</reference>
<dbReference type="Gramene" id="KRH57750">
    <property type="protein sequence ID" value="KRH57750"/>
    <property type="gene ID" value="GLYMA_05G081800"/>
</dbReference>
<evidence type="ECO:0000313" key="3">
    <source>
        <dbReference type="Proteomes" id="UP000008827"/>
    </source>
</evidence>